<feature type="domain" description="Nitrile hydratase beta subunit-like N-terminal" evidence="1">
    <location>
        <begin position="1"/>
        <end position="91"/>
    </location>
</feature>
<evidence type="ECO:0000313" key="2">
    <source>
        <dbReference type="EMBL" id="CAD7238188.1"/>
    </source>
</evidence>
<dbReference type="AlphaFoldDB" id="A0A7R8X1L1"/>
<feature type="non-terminal residue" evidence="2">
    <location>
        <position position="98"/>
    </location>
</feature>
<gene>
    <name evidence="2" type="ORF">CTOB1V02_LOCUS16003</name>
</gene>
<dbReference type="InterPro" id="IPR008990">
    <property type="entry name" value="Elect_transpt_acc-like_dom_sf"/>
</dbReference>
<sequence>MQGFGPVVPLPGLTDYDEENYHAPWEPRVMGMVVAMGACGQWNIDQSRHARENRPAGEYMTSSYYKIWAEGLSTLLLERGMATTDELKTGKLTLPPVT</sequence>
<dbReference type="Pfam" id="PF21006">
    <property type="entry name" value="NHase_beta_N"/>
    <property type="match status" value="1"/>
</dbReference>
<evidence type="ECO:0000259" key="1">
    <source>
        <dbReference type="Pfam" id="PF21006"/>
    </source>
</evidence>
<protein>
    <recommendedName>
        <fullName evidence="1">Nitrile hydratase beta subunit-like N-terminal domain-containing protein</fullName>
    </recommendedName>
</protein>
<proteinExistence type="predicted"/>
<accession>A0A7R8X1L1</accession>
<dbReference type="InterPro" id="IPR049054">
    <property type="entry name" value="CN_hydtase_beta-like_N"/>
</dbReference>
<dbReference type="InterPro" id="IPR042262">
    <property type="entry name" value="CN_hydtase_beta_C"/>
</dbReference>
<organism evidence="2">
    <name type="scientific">Cyprideis torosa</name>
    <dbReference type="NCBI Taxonomy" id="163714"/>
    <lineage>
        <taxon>Eukaryota</taxon>
        <taxon>Metazoa</taxon>
        <taxon>Ecdysozoa</taxon>
        <taxon>Arthropoda</taxon>
        <taxon>Crustacea</taxon>
        <taxon>Oligostraca</taxon>
        <taxon>Ostracoda</taxon>
        <taxon>Podocopa</taxon>
        <taxon>Podocopida</taxon>
        <taxon>Cytherocopina</taxon>
        <taxon>Cytheroidea</taxon>
        <taxon>Cytherideidae</taxon>
        <taxon>Cyprideis</taxon>
    </lineage>
</organism>
<dbReference type="EMBL" id="OB697563">
    <property type="protein sequence ID" value="CAD7238188.1"/>
    <property type="molecule type" value="Genomic_DNA"/>
</dbReference>
<name>A0A7R8X1L1_9CRUS</name>
<dbReference type="Gene3D" id="1.10.472.20">
    <property type="entry name" value="Nitrile hydratase, beta subunit"/>
    <property type="match status" value="1"/>
</dbReference>
<dbReference type="SUPFAM" id="SSF50090">
    <property type="entry name" value="Electron transport accessory proteins"/>
    <property type="match status" value="1"/>
</dbReference>
<reference evidence="2" key="1">
    <citation type="submission" date="2020-11" db="EMBL/GenBank/DDBJ databases">
        <authorList>
            <person name="Tran Van P."/>
        </authorList>
    </citation>
    <scope>NUCLEOTIDE SEQUENCE</scope>
</reference>